<accession>A0A329ME05</accession>
<dbReference type="EMBL" id="QMFB01000024">
    <property type="protein sequence ID" value="RAV15337.1"/>
    <property type="molecule type" value="Genomic_DNA"/>
</dbReference>
<dbReference type="PANTHER" id="PTHR43280">
    <property type="entry name" value="ARAC-FAMILY TRANSCRIPTIONAL REGULATOR"/>
    <property type="match status" value="1"/>
</dbReference>
<dbReference type="SUPFAM" id="SSF51215">
    <property type="entry name" value="Regulatory protein AraC"/>
    <property type="match status" value="1"/>
</dbReference>
<dbReference type="InterPro" id="IPR014710">
    <property type="entry name" value="RmlC-like_jellyroll"/>
</dbReference>
<dbReference type="PROSITE" id="PS00041">
    <property type="entry name" value="HTH_ARAC_FAMILY_1"/>
    <property type="match status" value="1"/>
</dbReference>
<dbReference type="InterPro" id="IPR018060">
    <property type="entry name" value="HTH_AraC"/>
</dbReference>
<organism evidence="5 6">
    <name type="scientific">Paenibacillus contaminans</name>
    <dbReference type="NCBI Taxonomy" id="450362"/>
    <lineage>
        <taxon>Bacteria</taxon>
        <taxon>Bacillati</taxon>
        <taxon>Bacillota</taxon>
        <taxon>Bacilli</taxon>
        <taxon>Bacillales</taxon>
        <taxon>Paenibacillaceae</taxon>
        <taxon>Paenibacillus</taxon>
    </lineage>
</organism>
<keyword evidence="2" id="KW-0238">DNA-binding</keyword>
<evidence type="ECO:0000256" key="1">
    <source>
        <dbReference type="ARBA" id="ARBA00023015"/>
    </source>
</evidence>
<dbReference type="InterPro" id="IPR018062">
    <property type="entry name" value="HTH_AraC-typ_CS"/>
</dbReference>
<dbReference type="GO" id="GO:0003700">
    <property type="term" value="F:DNA-binding transcription factor activity"/>
    <property type="evidence" value="ECO:0007669"/>
    <property type="project" value="InterPro"/>
</dbReference>
<evidence type="ECO:0000313" key="5">
    <source>
        <dbReference type="EMBL" id="RAV15337.1"/>
    </source>
</evidence>
<name>A0A329ME05_9BACL</name>
<gene>
    <name evidence="5" type="ORF">DQG23_30530</name>
</gene>
<comment type="caution">
    <text evidence="5">The sequence shown here is derived from an EMBL/GenBank/DDBJ whole genome shotgun (WGS) entry which is preliminary data.</text>
</comment>
<dbReference type="PROSITE" id="PS01124">
    <property type="entry name" value="HTH_ARAC_FAMILY_2"/>
    <property type="match status" value="1"/>
</dbReference>
<protein>
    <recommendedName>
        <fullName evidence="4">HTH araC/xylS-type domain-containing protein</fullName>
    </recommendedName>
</protein>
<dbReference type="AlphaFoldDB" id="A0A329ME05"/>
<dbReference type="PANTHER" id="PTHR43280:SF2">
    <property type="entry name" value="HTH-TYPE TRANSCRIPTIONAL REGULATOR EXSA"/>
    <property type="match status" value="1"/>
</dbReference>
<dbReference type="Gene3D" id="1.10.10.60">
    <property type="entry name" value="Homeodomain-like"/>
    <property type="match status" value="1"/>
</dbReference>
<dbReference type="GO" id="GO:0043565">
    <property type="term" value="F:sequence-specific DNA binding"/>
    <property type="evidence" value="ECO:0007669"/>
    <property type="project" value="InterPro"/>
</dbReference>
<sequence length="351" mass="41110">MDTQLSSSFPNRKWYCGYTSRCTVKGERRRQPSLERSPAFLSERLPPPFPLVYYEDIMEWSDPHMGYEHLNIKVGIGYLLFDLLLDSVLEPVSVDKRLDKHNHFAFELHYFISGSGTMIVEHQSFQIEPCSVHLIGPGVYHQIQDNPSSPTTRFNTQFMFSHAKVEDRYSSRIESDEIFQVLSDIRYVQFNDDGGISRFFESIRSELEIPSSGRYTYIQSLFTQMLVRLVRSIRPNTETRNELPNKPVDDLRTRIIDIYFNGYKHHITLDGLASQLNLSVKQTNRILKKYYNTTFKQKLLDTRIEVAKDLLRHKNWSIQRIGEEVGYSTLKSFYEAFVNRTGVSPSRYRKT</sequence>
<feature type="domain" description="HTH araC/xylS-type" evidence="4">
    <location>
        <begin position="253"/>
        <end position="351"/>
    </location>
</feature>
<dbReference type="InterPro" id="IPR037923">
    <property type="entry name" value="HTH-like"/>
</dbReference>
<evidence type="ECO:0000313" key="6">
    <source>
        <dbReference type="Proteomes" id="UP000250369"/>
    </source>
</evidence>
<evidence type="ECO:0000259" key="4">
    <source>
        <dbReference type="PROSITE" id="PS01124"/>
    </source>
</evidence>
<keyword evidence="1" id="KW-0805">Transcription regulation</keyword>
<evidence type="ECO:0000256" key="3">
    <source>
        <dbReference type="ARBA" id="ARBA00023163"/>
    </source>
</evidence>
<dbReference type="SUPFAM" id="SSF46689">
    <property type="entry name" value="Homeodomain-like"/>
    <property type="match status" value="1"/>
</dbReference>
<proteinExistence type="predicted"/>
<dbReference type="SMART" id="SM00342">
    <property type="entry name" value="HTH_ARAC"/>
    <property type="match status" value="1"/>
</dbReference>
<keyword evidence="6" id="KW-1185">Reference proteome</keyword>
<keyword evidence="3" id="KW-0804">Transcription</keyword>
<reference evidence="5 6" key="1">
    <citation type="journal article" date="2009" name="Int. J. Syst. Evol. Microbiol.">
        <title>Paenibacillus contaminans sp. nov., isolated from a contaminated laboratory plate.</title>
        <authorList>
            <person name="Chou J.H."/>
            <person name="Lee J.H."/>
            <person name="Lin M.C."/>
            <person name="Chang P.S."/>
            <person name="Arun A.B."/>
            <person name="Young C.C."/>
            <person name="Chen W.M."/>
        </authorList>
    </citation>
    <scope>NUCLEOTIDE SEQUENCE [LARGE SCALE GENOMIC DNA]</scope>
    <source>
        <strain evidence="5 6">CKOBP-6</strain>
    </source>
</reference>
<dbReference type="InterPro" id="IPR009057">
    <property type="entry name" value="Homeodomain-like_sf"/>
</dbReference>
<dbReference type="Proteomes" id="UP000250369">
    <property type="component" value="Unassembled WGS sequence"/>
</dbReference>
<dbReference type="Gene3D" id="2.60.120.10">
    <property type="entry name" value="Jelly Rolls"/>
    <property type="match status" value="1"/>
</dbReference>
<evidence type="ECO:0000256" key="2">
    <source>
        <dbReference type="ARBA" id="ARBA00023125"/>
    </source>
</evidence>
<dbReference type="Pfam" id="PF12833">
    <property type="entry name" value="HTH_18"/>
    <property type="match status" value="1"/>
</dbReference>